<gene>
    <name evidence="2" type="ORF">KDL28_21740</name>
</gene>
<dbReference type="EMBL" id="JAGSOV010000045">
    <property type="protein sequence ID" value="MCO1657687.1"/>
    <property type="molecule type" value="Genomic_DNA"/>
</dbReference>
<comment type="caution">
    <text evidence="2">The sequence shown here is derived from an EMBL/GenBank/DDBJ whole genome shotgun (WGS) entry which is preliminary data.</text>
</comment>
<feature type="transmembrane region" description="Helical" evidence="1">
    <location>
        <begin position="38"/>
        <end position="57"/>
    </location>
</feature>
<feature type="transmembrane region" description="Helical" evidence="1">
    <location>
        <begin position="12"/>
        <end position="32"/>
    </location>
</feature>
<keyword evidence="1" id="KW-0472">Membrane</keyword>
<dbReference type="Proteomes" id="UP001165283">
    <property type="component" value="Unassembled WGS sequence"/>
</dbReference>
<proteinExistence type="predicted"/>
<keyword evidence="1" id="KW-0812">Transmembrane</keyword>
<evidence type="ECO:0000256" key="1">
    <source>
        <dbReference type="SAM" id="Phobius"/>
    </source>
</evidence>
<protein>
    <submittedName>
        <fullName evidence="2">Uncharacterized protein</fullName>
    </submittedName>
</protein>
<sequence length="64" mass="7198">MHPQQQRRRNRVTELFWSFVLIALPLTAALAVNEFMGWWEGVAAFLVVGAVLGLAAYSPERRVG</sequence>
<dbReference type="RefSeq" id="WP_252441338.1">
    <property type="nucleotide sequence ID" value="NZ_JAGSOV010000045.1"/>
</dbReference>
<reference evidence="2" key="1">
    <citation type="submission" date="2021-04" db="EMBL/GenBank/DDBJ databases">
        <title>Pseudonocardia sp. nov., isolated from sandy soil of mangrove forest.</title>
        <authorList>
            <person name="Zan Z."/>
            <person name="Huang R."/>
            <person name="Liu W."/>
        </authorList>
    </citation>
    <scope>NUCLEOTIDE SEQUENCE</scope>
    <source>
        <strain evidence="2">S2-4</strain>
    </source>
</reference>
<evidence type="ECO:0000313" key="2">
    <source>
        <dbReference type="EMBL" id="MCO1657687.1"/>
    </source>
</evidence>
<keyword evidence="3" id="KW-1185">Reference proteome</keyword>
<keyword evidence="1" id="KW-1133">Transmembrane helix</keyword>
<evidence type="ECO:0000313" key="3">
    <source>
        <dbReference type="Proteomes" id="UP001165283"/>
    </source>
</evidence>
<name>A0ABT1A3V7_9PSEU</name>
<accession>A0ABT1A3V7</accession>
<organism evidence="2 3">
    <name type="scientific">Pseudonocardia humida</name>
    <dbReference type="NCBI Taxonomy" id="2800819"/>
    <lineage>
        <taxon>Bacteria</taxon>
        <taxon>Bacillati</taxon>
        <taxon>Actinomycetota</taxon>
        <taxon>Actinomycetes</taxon>
        <taxon>Pseudonocardiales</taxon>
        <taxon>Pseudonocardiaceae</taxon>
        <taxon>Pseudonocardia</taxon>
    </lineage>
</organism>